<dbReference type="PANTHER" id="PTHR21367:SF1">
    <property type="entry name" value="ARGINYL-TRNA--PROTEIN TRANSFERASE 1"/>
    <property type="match status" value="1"/>
</dbReference>
<dbReference type="GO" id="GO:0008914">
    <property type="term" value="F:leucyl-tRNA--protein transferase activity"/>
    <property type="evidence" value="ECO:0007669"/>
    <property type="project" value="UniProtKB-UniRule"/>
</dbReference>
<evidence type="ECO:0000259" key="5">
    <source>
        <dbReference type="Pfam" id="PF04376"/>
    </source>
</evidence>
<proteinExistence type="inferred from homology"/>
<dbReference type="NCBIfam" id="NF002342">
    <property type="entry name" value="PRK01305.1-3"/>
    <property type="match status" value="1"/>
</dbReference>
<dbReference type="Pfam" id="PF04376">
    <property type="entry name" value="ATE_N"/>
    <property type="match status" value="1"/>
</dbReference>
<keyword evidence="3 4" id="KW-0012">Acyltransferase</keyword>
<reference evidence="7" key="1">
    <citation type="submission" date="2019-02" db="EMBL/GenBank/DDBJ databases">
        <authorList>
            <person name="Gruber-Vodicka R. H."/>
            <person name="Seah K. B. B."/>
        </authorList>
    </citation>
    <scope>NUCLEOTIDE SEQUENCE</scope>
    <source>
        <strain evidence="7">BECK_DK47</strain>
    </source>
</reference>
<keyword evidence="1 4" id="KW-0963">Cytoplasm</keyword>
<dbReference type="GO" id="GO:0005737">
    <property type="term" value="C:cytoplasm"/>
    <property type="evidence" value="ECO:0007669"/>
    <property type="project" value="UniProtKB-SubCell"/>
</dbReference>
<dbReference type="InterPro" id="IPR007471">
    <property type="entry name" value="N-end_Aminoacyl_Trfase_N"/>
</dbReference>
<dbReference type="PANTHER" id="PTHR21367">
    <property type="entry name" value="ARGININE-TRNA-PROTEIN TRANSFERASE 1"/>
    <property type="match status" value="1"/>
</dbReference>
<name>A0A450S6Q7_9GAMM</name>
<dbReference type="Pfam" id="PF04377">
    <property type="entry name" value="ATE_C"/>
    <property type="match status" value="1"/>
</dbReference>
<dbReference type="InterPro" id="IPR016181">
    <property type="entry name" value="Acyl_CoA_acyltransferase"/>
</dbReference>
<dbReference type="InterPro" id="IPR007472">
    <property type="entry name" value="N-end_Aminoacyl_Trfase_C"/>
</dbReference>
<dbReference type="GO" id="GO:0071596">
    <property type="term" value="P:ubiquitin-dependent protein catabolic process via the N-end rule pathway"/>
    <property type="evidence" value="ECO:0007669"/>
    <property type="project" value="InterPro"/>
</dbReference>
<feature type="domain" description="N-end rule aminoacyl transferase C-terminal" evidence="6">
    <location>
        <begin position="137"/>
        <end position="258"/>
    </location>
</feature>
<evidence type="ECO:0000256" key="4">
    <source>
        <dbReference type="HAMAP-Rule" id="MF_00689"/>
    </source>
</evidence>
<comment type="subcellular location">
    <subcellularLocation>
        <location evidence="4">Cytoplasm</location>
    </subcellularLocation>
</comment>
<dbReference type="GO" id="GO:0004057">
    <property type="term" value="F:arginyl-tRNA--protein transferase activity"/>
    <property type="evidence" value="ECO:0007669"/>
    <property type="project" value="InterPro"/>
</dbReference>
<evidence type="ECO:0000256" key="1">
    <source>
        <dbReference type="ARBA" id="ARBA00022490"/>
    </source>
</evidence>
<organism evidence="7">
    <name type="scientific">Candidatus Kentrum sp. DK</name>
    <dbReference type="NCBI Taxonomy" id="2126562"/>
    <lineage>
        <taxon>Bacteria</taxon>
        <taxon>Pseudomonadati</taxon>
        <taxon>Pseudomonadota</taxon>
        <taxon>Gammaproteobacteria</taxon>
        <taxon>Candidatus Kentrum</taxon>
    </lineage>
</organism>
<accession>A0A450S6Q7</accession>
<dbReference type="InterPro" id="IPR017138">
    <property type="entry name" value="Asp_Glu_LeuTrfase"/>
</dbReference>
<evidence type="ECO:0000256" key="3">
    <source>
        <dbReference type="ARBA" id="ARBA00023315"/>
    </source>
</evidence>
<sequence length="267" mass="31802">MALFRKIAPQGHFVPLSEWFLRYCHGGIMSEVQPAASRLLFFLERPHDCGYLPHRQSASLFADPRYPKDRRLQSFLSENGFRRSGEQLYRPHCRECRACEAVRIPVADFRPRRGQRRTWQRNRDMETRVLAPVFRQEHFRLYYRYIATRHPEGAMANPTPAQYREFLTATWAETVFIEFRLAGRALAVAVVDRLDNGLSSVYTFFDPDYPERGLGVYAILWTIREARRLELDWLYLGFWIENSPKMHYKAEYRPQERLQEGQWVRYG</sequence>
<dbReference type="NCBIfam" id="NF002346">
    <property type="entry name" value="PRK01305.2-3"/>
    <property type="match status" value="1"/>
</dbReference>
<evidence type="ECO:0000259" key="6">
    <source>
        <dbReference type="Pfam" id="PF04377"/>
    </source>
</evidence>
<comment type="function">
    <text evidence="4">Functions in the N-end rule pathway of protein degradation where it conjugates Leu from its aminoacyl-tRNA to the N-termini of proteins containing an N-terminal aspartate or glutamate.</text>
</comment>
<dbReference type="AlphaFoldDB" id="A0A450S6Q7"/>
<feature type="domain" description="N-end aminoacyl transferase N-terminal" evidence="5">
    <location>
        <begin position="47"/>
        <end position="117"/>
    </location>
</feature>
<dbReference type="PIRSF" id="PIRSF037208">
    <property type="entry name" value="ATE_pro_prd"/>
    <property type="match status" value="1"/>
</dbReference>
<gene>
    <name evidence="4" type="primary">bpt</name>
    <name evidence="7" type="ORF">BECKDK2373B_GA0170837_101729</name>
</gene>
<dbReference type="HAMAP" id="MF_00689">
    <property type="entry name" value="Bpt"/>
    <property type="match status" value="1"/>
</dbReference>
<dbReference type="InterPro" id="IPR030700">
    <property type="entry name" value="N-end_Aminoacyl_Trfase"/>
</dbReference>
<dbReference type="EC" id="2.3.2.29" evidence="4"/>
<dbReference type="EMBL" id="CAADEX010000017">
    <property type="protein sequence ID" value="VFJ47567.1"/>
    <property type="molecule type" value="Genomic_DNA"/>
</dbReference>
<comment type="catalytic activity">
    <reaction evidence="4">
        <text>N-terminal L-aspartyl-[protein] + L-leucyl-tRNA(Leu) = N-terminal L-leucyl-L-aspartyl-[protein] + tRNA(Leu) + H(+)</text>
        <dbReference type="Rhea" id="RHEA:50420"/>
        <dbReference type="Rhea" id="RHEA-COMP:9613"/>
        <dbReference type="Rhea" id="RHEA-COMP:9622"/>
        <dbReference type="Rhea" id="RHEA-COMP:12669"/>
        <dbReference type="Rhea" id="RHEA-COMP:12674"/>
        <dbReference type="ChEBI" id="CHEBI:15378"/>
        <dbReference type="ChEBI" id="CHEBI:64720"/>
        <dbReference type="ChEBI" id="CHEBI:78442"/>
        <dbReference type="ChEBI" id="CHEBI:78494"/>
        <dbReference type="ChEBI" id="CHEBI:133042"/>
        <dbReference type="EC" id="2.3.2.29"/>
    </reaction>
</comment>
<evidence type="ECO:0000313" key="7">
    <source>
        <dbReference type="EMBL" id="VFJ47567.1"/>
    </source>
</evidence>
<evidence type="ECO:0000256" key="2">
    <source>
        <dbReference type="ARBA" id="ARBA00022679"/>
    </source>
</evidence>
<keyword evidence="2 4" id="KW-0808">Transferase</keyword>
<comment type="catalytic activity">
    <reaction evidence="4">
        <text>N-terminal L-glutamyl-[protein] + L-leucyl-tRNA(Leu) = N-terminal L-leucyl-L-glutamyl-[protein] + tRNA(Leu) + H(+)</text>
        <dbReference type="Rhea" id="RHEA:50412"/>
        <dbReference type="Rhea" id="RHEA-COMP:9613"/>
        <dbReference type="Rhea" id="RHEA-COMP:9622"/>
        <dbReference type="Rhea" id="RHEA-COMP:12664"/>
        <dbReference type="Rhea" id="RHEA-COMP:12668"/>
        <dbReference type="ChEBI" id="CHEBI:15378"/>
        <dbReference type="ChEBI" id="CHEBI:64721"/>
        <dbReference type="ChEBI" id="CHEBI:78442"/>
        <dbReference type="ChEBI" id="CHEBI:78494"/>
        <dbReference type="ChEBI" id="CHEBI:133041"/>
        <dbReference type="EC" id="2.3.2.29"/>
    </reaction>
</comment>
<dbReference type="SUPFAM" id="SSF55729">
    <property type="entry name" value="Acyl-CoA N-acyltransferases (Nat)"/>
    <property type="match status" value="1"/>
</dbReference>
<dbReference type="NCBIfam" id="NF002341">
    <property type="entry name" value="PRK01305.1-1"/>
    <property type="match status" value="1"/>
</dbReference>
<protein>
    <recommendedName>
        <fullName evidence="4">Aspartate/glutamate leucyltransferase</fullName>
        <ecNumber evidence="4">2.3.2.29</ecNumber>
    </recommendedName>
</protein>
<comment type="similarity">
    <text evidence="4">Belongs to the R-transferase family. Bpt subfamily.</text>
</comment>